<evidence type="ECO:0000313" key="3">
    <source>
        <dbReference type="Proteomes" id="UP000199306"/>
    </source>
</evidence>
<name>A0A1I5MXU1_9BACT</name>
<dbReference type="Pfam" id="PF12961">
    <property type="entry name" value="DUF3850"/>
    <property type="match status" value="1"/>
</dbReference>
<dbReference type="SUPFAM" id="SSF88697">
    <property type="entry name" value="PUA domain-like"/>
    <property type="match status" value="1"/>
</dbReference>
<dbReference type="InterPro" id="IPR039440">
    <property type="entry name" value="DUF3850"/>
</dbReference>
<dbReference type="Proteomes" id="UP000199306">
    <property type="component" value="Unassembled WGS sequence"/>
</dbReference>
<evidence type="ECO:0000313" key="2">
    <source>
        <dbReference type="EMBL" id="SFP14262.1"/>
    </source>
</evidence>
<protein>
    <recommendedName>
        <fullName evidence="1">DUF3850 domain-containing protein</fullName>
    </recommendedName>
</protein>
<evidence type="ECO:0000259" key="1">
    <source>
        <dbReference type="Pfam" id="PF12961"/>
    </source>
</evidence>
<gene>
    <name evidence="2" type="ORF">SAMN04515674_101497</name>
</gene>
<organism evidence="2 3">
    <name type="scientific">Pseudarcicella hirudinis</name>
    <dbReference type="NCBI Taxonomy" id="1079859"/>
    <lineage>
        <taxon>Bacteria</taxon>
        <taxon>Pseudomonadati</taxon>
        <taxon>Bacteroidota</taxon>
        <taxon>Cytophagia</taxon>
        <taxon>Cytophagales</taxon>
        <taxon>Flectobacillaceae</taxon>
        <taxon>Pseudarcicella</taxon>
    </lineage>
</organism>
<dbReference type="InterPro" id="IPR015947">
    <property type="entry name" value="PUA-like_sf"/>
</dbReference>
<sequence length="89" mass="10920">MTHEIKCEREYFSQTWLRKKPFEVRKDDRNFSVGDELMLREWIAHKQEYTHRVMFAKISYKLEGGQFGIGKDYCVLGLQRIKRFDYYTE</sequence>
<dbReference type="STRING" id="1079859.SAMN04515674_101497"/>
<proteinExistence type="predicted"/>
<dbReference type="AlphaFoldDB" id="A0A1I5MXU1"/>
<dbReference type="RefSeq" id="WP_092011542.1">
    <property type="nucleotide sequence ID" value="NZ_FOXH01000001.1"/>
</dbReference>
<feature type="domain" description="DUF3850" evidence="1">
    <location>
        <begin position="2"/>
        <end position="78"/>
    </location>
</feature>
<dbReference type="EMBL" id="FOXH01000001">
    <property type="protein sequence ID" value="SFP14262.1"/>
    <property type="molecule type" value="Genomic_DNA"/>
</dbReference>
<accession>A0A1I5MXU1</accession>
<dbReference type="OrthoDB" id="1700487at2"/>
<keyword evidence="3" id="KW-1185">Reference proteome</keyword>
<reference evidence="2 3" key="1">
    <citation type="submission" date="2016-10" db="EMBL/GenBank/DDBJ databases">
        <authorList>
            <person name="de Groot N.N."/>
        </authorList>
    </citation>
    <scope>NUCLEOTIDE SEQUENCE [LARGE SCALE GENOMIC DNA]</scope>
    <source>
        <strain evidence="3">E92,LMG 26720,CCM 7988</strain>
    </source>
</reference>
<dbReference type="Gene3D" id="2.30.130.30">
    <property type="entry name" value="Hypothetical protein"/>
    <property type="match status" value="1"/>
</dbReference>